<protein>
    <recommendedName>
        <fullName evidence="5">Ig-like domain-containing protein</fullName>
    </recommendedName>
</protein>
<dbReference type="InterPro" id="IPR003599">
    <property type="entry name" value="Ig_sub"/>
</dbReference>
<evidence type="ECO:0000313" key="6">
    <source>
        <dbReference type="Ensembl" id="ENSGAGP00000015612.1"/>
    </source>
</evidence>
<dbReference type="PROSITE" id="PS50835">
    <property type="entry name" value="IG_LIKE"/>
    <property type="match status" value="1"/>
</dbReference>
<dbReference type="AlphaFoldDB" id="A0A452HKZ4"/>
<dbReference type="PANTHER" id="PTHR19367">
    <property type="entry name" value="T-CELL RECEPTOR ALPHA CHAIN V REGION"/>
    <property type="match status" value="1"/>
</dbReference>
<evidence type="ECO:0000256" key="2">
    <source>
        <dbReference type="ARBA" id="ARBA00023130"/>
    </source>
</evidence>
<keyword evidence="2" id="KW-0391">Immunity</keyword>
<proteinExistence type="predicted"/>
<dbReference type="InterPro" id="IPR036179">
    <property type="entry name" value="Ig-like_dom_sf"/>
</dbReference>
<dbReference type="InterPro" id="IPR007110">
    <property type="entry name" value="Ig-like_dom"/>
</dbReference>
<organism evidence="6 7">
    <name type="scientific">Gopherus agassizii</name>
    <name type="common">Agassiz's desert tortoise</name>
    <dbReference type="NCBI Taxonomy" id="38772"/>
    <lineage>
        <taxon>Eukaryota</taxon>
        <taxon>Metazoa</taxon>
        <taxon>Chordata</taxon>
        <taxon>Craniata</taxon>
        <taxon>Vertebrata</taxon>
        <taxon>Euteleostomi</taxon>
        <taxon>Archelosauria</taxon>
        <taxon>Testudinata</taxon>
        <taxon>Testudines</taxon>
        <taxon>Cryptodira</taxon>
        <taxon>Durocryptodira</taxon>
        <taxon>Testudinoidea</taxon>
        <taxon>Testudinidae</taxon>
        <taxon>Gopherus</taxon>
    </lineage>
</organism>
<dbReference type="SMART" id="SM00409">
    <property type="entry name" value="IG"/>
    <property type="match status" value="1"/>
</dbReference>
<evidence type="ECO:0000256" key="1">
    <source>
        <dbReference type="ARBA" id="ARBA00022729"/>
    </source>
</evidence>
<keyword evidence="2" id="KW-1064">Adaptive immunity</keyword>
<sequence length="149" mass="16684">MLILCLIVSIVCIIFCSLLRPSLNIVFKVSDSDSVTQTEGSVITPQGDLVRLNCTYQFSLAANVDPFWYVQFPSQKGFNATHYKKDKSFHLWKQSSDLSDSGTYYCAARDTVTLTSRGTVQKPNSFLLSPAPCPPLTPTKLPLPFRQYH</sequence>
<name>A0A452HKZ4_9SAUR</name>
<evidence type="ECO:0000256" key="4">
    <source>
        <dbReference type="SAM" id="SignalP"/>
    </source>
</evidence>
<dbReference type="Gene3D" id="2.60.40.10">
    <property type="entry name" value="Immunoglobulins"/>
    <property type="match status" value="2"/>
</dbReference>
<keyword evidence="3" id="KW-0393">Immunoglobulin domain</keyword>
<reference evidence="6" key="2">
    <citation type="submission" date="2025-08" db="UniProtKB">
        <authorList>
            <consortium name="Ensembl"/>
        </authorList>
    </citation>
    <scope>IDENTIFICATION</scope>
</reference>
<dbReference type="STRING" id="38772.ENSGAGP00000015612"/>
<dbReference type="GO" id="GO:0002250">
    <property type="term" value="P:adaptive immune response"/>
    <property type="evidence" value="ECO:0007669"/>
    <property type="project" value="UniProtKB-KW"/>
</dbReference>
<evidence type="ECO:0000313" key="7">
    <source>
        <dbReference type="Proteomes" id="UP000291020"/>
    </source>
</evidence>
<reference evidence="7" key="1">
    <citation type="journal article" date="2017" name="PLoS ONE">
        <title>The Agassiz's desert tortoise genome provides a resource for the conservation of a threatened species.</title>
        <authorList>
            <person name="Tollis M."/>
            <person name="DeNardo D.F."/>
            <person name="Cornelius J.A."/>
            <person name="Dolby G.A."/>
            <person name="Edwards T."/>
            <person name="Henen B.T."/>
            <person name="Karl A.E."/>
            <person name="Murphy R.W."/>
            <person name="Kusumi K."/>
        </authorList>
    </citation>
    <scope>NUCLEOTIDE SEQUENCE [LARGE SCALE GENOMIC DNA]</scope>
</reference>
<feature type="chain" id="PRO_5019207610" description="Ig-like domain-containing protein" evidence="4">
    <location>
        <begin position="25"/>
        <end position="149"/>
    </location>
</feature>
<accession>A0A452HKZ4</accession>
<dbReference type="SUPFAM" id="SSF48726">
    <property type="entry name" value="Immunoglobulin"/>
    <property type="match status" value="1"/>
</dbReference>
<evidence type="ECO:0000256" key="3">
    <source>
        <dbReference type="ARBA" id="ARBA00023319"/>
    </source>
</evidence>
<keyword evidence="7" id="KW-1185">Reference proteome</keyword>
<dbReference type="PANTHER" id="PTHR19367:SF18">
    <property type="entry name" value="T CELL RECEPTOR ALPHA VARIABLE 16"/>
    <property type="match status" value="1"/>
</dbReference>
<reference evidence="6" key="3">
    <citation type="submission" date="2025-09" db="UniProtKB">
        <authorList>
            <consortium name="Ensembl"/>
        </authorList>
    </citation>
    <scope>IDENTIFICATION</scope>
</reference>
<feature type="domain" description="Ig-like" evidence="5">
    <location>
        <begin position="21"/>
        <end position="121"/>
    </location>
</feature>
<dbReference type="InterPro" id="IPR013783">
    <property type="entry name" value="Ig-like_fold"/>
</dbReference>
<evidence type="ECO:0000259" key="5">
    <source>
        <dbReference type="PROSITE" id="PS50835"/>
    </source>
</evidence>
<feature type="signal peptide" evidence="4">
    <location>
        <begin position="1"/>
        <end position="24"/>
    </location>
</feature>
<dbReference type="Proteomes" id="UP000291020">
    <property type="component" value="Unassembled WGS sequence"/>
</dbReference>
<dbReference type="InterPro" id="IPR051287">
    <property type="entry name" value="TCR_variable_region"/>
</dbReference>
<keyword evidence="1 4" id="KW-0732">Signal</keyword>
<dbReference type="Ensembl" id="ENSGAGT00000017832.1">
    <property type="protein sequence ID" value="ENSGAGP00000015612.1"/>
    <property type="gene ID" value="ENSGAGG00000011769.1"/>
</dbReference>